<evidence type="ECO:0000313" key="2">
    <source>
        <dbReference type="EMBL" id="KKU62022.1"/>
    </source>
</evidence>
<feature type="domain" description="LUD" evidence="1">
    <location>
        <begin position="13"/>
        <end position="169"/>
    </location>
</feature>
<name>A0A0G1RY38_9BACT</name>
<dbReference type="AlphaFoldDB" id="A0A0G1RY38"/>
<dbReference type="InterPro" id="IPR003741">
    <property type="entry name" value="LUD_dom"/>
</dbReference>
<reference evidence="2 3" key="1">
    <citation type="journal article" date="2015" name="Nature">
        <title>rRNA introns, odd ribosomes, and small enigmatic genomes across a large radiation of phyla.</title>
        <authorList>
            <person name="Brown C.T."/>
            <person name="Hug L.A."/>
            <person name="Thomas B.C."/>
            <person name="Sharon I."/>
            <person name="Castelle C.J."/>
            <person name="Singh A."/>
            <person name="Wilkins M.J."/>
            <person name="Williams K.H."/>
            <person name="Banfield J.F."/>
        </authorList>
    </citation>
    <scope>NUCLEOTIDE SEQUENCE [LARGE SCALE GENOMIC DNA]</scope>
</reference>
<sequence length="204" mass="22180">MPTWDQLADETTIQKTIAALKQNGINALVVDNAEAAKAKVLELVPAGAEVMNMSSTTLETLGLDKALNEPGKFNSVRNKLNQMDRVTQGLEMQKLGAAPEYAVGSVHAVTADGKVLVASNTGSQLGAYAYSSTYVIWVVGTQKLVADQEQGVKRIYDYILPLESKRVQKAYGMEKSNVSKLLIFNQETTPGRLTLIFVKEKLGF</sequence>
<dbReference type="Proteomes" id="UP000033860">
    <property type="component" value="Unassembled WGS sequence"/>
</dbReference>
<comment type="caution">
    <text evidence="2">The sequence shown here is derived from an EMBL/GenBank/DDBJ whole genome shotgun (WGS) entry which is preliminary data.</text>
</comment>
<evidence type="ECO:0000313" key="3">
    <source>
        <dbReference type="Proteomes" id="UP000033860"/>
    </source>
</evidence>
<proteinExistence type="predicted"/>
<dbReference type="Pfam" id="PF02589">
    <property type="entry name" value="LUD_dom"/>
    <property type="match status" value="1"/>
</dbReference>
<gene>
    <name evidence="2" type="ORF">UX85_C0001G0236</name>
</gene>
<dbReference type="EMBL" id="LCNT01000001">
    <property type="protein sequence ID" value="KKU62022.1"/>
    <property type="molecule type" value="Genomic_DNA"/>
</dbReference>
<organism evidence="2 3">
    <name type="scientific">Candidatus Beckwithbacteria bacterium GW2011_GWB1_47_15</name>
    <dbReference type="NCBI Taxonomy" id="1618371"/>
    <lineage>
        <taxon>Bacteria</taxon>
        <taxon>Candidatus Beckwithiibacteriota</taxon>
    </lineage>
</organism>
<evidence type="ECO:0000259" key="1">
    <source>
        <dbReference type="Pfam" id="PF02589"/>
    </source>
</evidence>
<dbReference type="PANTHER" id="PTHR36179:SF2">
    <property type="entry name" value="LUD DOMAIN-CONTAINING PROTEIN"/>
    <property type="match status" value="1"/>
</dbReference>
<protein>
    <recommendedName>
        <fullName evidence="1">LUD domain-containing protein</fullName>
    </recommendedName>
</protein>
<accession>A0A0G1RY38</accession>
<dbReference type="PANTHER" id="PTHR36179">
    <property type="entry name" value="LUD_DOM DOMAIN-CONTAINING PROTEIN"/>
    <property type="match status" value="1"/>
</dbReference>